<organism evidence="6 7">
    <name type="scientific">Leptotrombidium deliense</name>
    <dbReference type="NCBI Taxonomy" id="299467"/>
    <lineage>
        <taxon>Eukaryota</taxon>
        <taxon>Metazoa</taxon>
        <taxon>Ecdysozoa</taxon>
        <taxon>Arthropoda</taxon>
        <taxon>Chelicerata</taxon>
        <taxon>Arachnida</taxon>
        <taxon>Acari</taxon>
        <taxon>Acariformes</taxon>
        <taxon>Trombidiformes</taxon>
        <taxon>Prostigmata</taxon>
        <taxon>Anystina</taxon>
        <taxon>Parasitengona</taxon>
        <taxon>Trombiculoidea</taxon>
        <taxon>Trombiculidae</taxon>
        <taxon>Leptotrombidium</taxon>
    </lineage>
</organism>
<dbReference type="Gene3D" id="2.30.29.30">
    <property type="entry name" value="Pleckstrin-homology domain (PH domain)/Phosphotyrosine-binding domain (PTB)"/>
    <property type="match status" value="1"/>
</dbReference>
<evidence type="ECO:0000256" key="3">
    <source>
        <dbReference type="SAM" id="MobiDB-lite"/>
    </source>
</evidence>
<feature type="compositionally biased region" description="Polar residues" evidence="3">
    <location>
        <begin position="425"/>
        <end position="450"/>
    </location>
</feature>
<gene>
    <name evidence="6" type="ORF">B4U80_09376</name>
</gene>
<proteinExistence type="predicted"/>
<name>A0A443SPG4_9ACAR</name>
<dbReference type="Gene3D" id="1.20.870.10">
    <property type="entry name" value="Son of sevenless (SoS) protein Chain: S domain 1"/>
    <property type="match status" value="2"/>
</dbReference>
<protein>
    <submittedName>
        <fullName evidence="6">Ras-specific guanine nucleotide-releasing factor 2-like protein</fullName>
    </submittedName>
</protein>
<dbReference type="GO" id="GO:0007265">
    <property type="term" value="P:Ras protein signal transduction"/>
    <property type="evidence" value="ECO:0007669"/>
    <property type="project" value="TreeGrafter"/>
</dbReference>
<dbReference type="PANTHER" id="PTHR23113:SF99">
    <property type="entry name" value="RASGEF DOMAIN-CONTAINING PROTEIN"/>
    <property type="match status" value="1"/>
</dbReference>
<dbReference type="CDD" id="cd00155">
    <property type="entry name" value="RasGEF"/>
    <property type="match status" value="1"/>
</dbReference>
<dbReference type="Gene3D" id="1.10.840.10">
    <property type="entry name" value="Ras guanine-nucleotide exchange factors catalytic domain"/>
    <property type="match status" value="1"/>
</dbReference>
<feature type="compositionally biased region" description="Low complexity" evidence="3">
    <location>
        <begin position="327"/>
        <end position="339"/>
    </location>
</feature>
<feature type="compositionally biased region" description="Polar residues" evidence="3">
    <location>
        <begin position="547"/>
        <end position="559"/>
    </location>
</feature>
<dbReference type="InterPro" id="IPR036964">
    <property type="entry name" value="RASGEF_cat_dom_sf"/>
</dbReference>
<dbReference type="SMART" id="SM00147">
    <property type="entry name" value="RasGEF"/>
    <property type="match status" value="1"/>
</dbReference>
<feature type="region of interest" description="Disordered" evidence="3">
    <location>
        <begin position="915"/>
        <end position="934"/>
    </location>
</feature>
<evidence type="ECO:0000313" key="6">
    <source>
        <dbReference type="EMBL" id="RWS29372.1"/>
    </source>
</evidence>
<dbReference type="VEuPathDB" id="VectorBase:LDEU002667"/>
<feature type="region of interest" description="Disordered" evidence="3">
    <location>
        <begin position="291"/>
        <end position="571"/>
    </location>
</feature>
<dbReference type="GO" id="GO:0005085">
    <property type="term" value="F:guanyl-nucleotide exchange factor activity"/>
    <property type="evidence" value="ECO:0007669"/>
    <property type="project" value="UniProtKB-KW"/>
</dbReference>
<feature type="compositionally biased region" description="Polar residues" evidence="3">
    <location>
        <begin position="467"/>
        <end position="508"/>
    </location>
</feature>
<dbReference type="OrthoDB" id="10254377at2759"/>
<feature type="compositionally biased region" description="Low complexity" evidence="3">
    <location>
        <begin position="915"/>
        <end position="927"/>
    </location>
</feature>
<comment type="caution">
    <text evidence="6">The sequence shown here is derived from an EMBL/GenBank/DDBJ whole genome shotgun (WGS) entry which is preliminary data.</text>
</comment>
<evidence type="ECO:0000259" key="5">
    <source>
        <dbReference type="PROSITE" id="PS50212"/>
    </source>
</evidence>
<dbReference type="Pfam" id="PF00617">
    <property type="entry name" value="RasGEF"/>
    <property type="match status" value="1"/>
</dbReference>
<dbReference type="SMART" id="SM00229">
    <property type="entry name" value="RasGEFN"/>
    <property type="match status" value="1"/>
</dbReference>
<feature type="compositionally biased region" description="Polar residues" evidence="3">
    <location>
        <begin position="386"/>
        <end position="403"/>
    </location>
</feature>
<dbReference type="SUPFAM" id="SSF48366">
    <property type="entry name" value="Ras GEF"/>
    <property type="match status" value="1"/>
</dbReference>
<dbReference type="InterPro" id="IPR001895">
    <property type="entry name" value="RASGEF_cat_dom"/>
</dbReference>
<evidence type="ECO:0000256" key="1">
    <source>
        <dbReference type="ARBA" id="ARBA00022658"/>
    </source>
</evidence>
<feature type="compositionally biased region" description="Basic and acidic residues" evidence="3">
    <location>
        <begin position="305"/>
        <end position="317"/>
    </location>
</feature>
<dbReference type="STRING" id="299467.A0A443SPG4"/>
<dbReference type="EMBL" id="NCKV01000945">
    <property type="protein sequence ID" value="RWS29372.1"/>
    <property type="molecule type" value="Genomic_DNA"/>
</dbReference>
<feature type="domain" description="Ras-GEF" evidence="4">
    <location>
        <begin position="672"/>
        <end position="904"/>
    </location>
</feature>
<sequence length="934" mass="102719">MKVYIASLAEGSMSSTSSHSSNDGTLAAIPTPGVLSLAKDYGGLDFKIIWDCKQGPPITIHLIAPTMQEKAAWTSDISQCIDNVHFNDLFHGTMSDSSSVTMPHSIRNDPRLFKDDVDIRFSRTLNSCKLPQIRYASPERLFERLTDLRFLSIDFLNTFLLTYRVFTDGVTVLEALKKVHYNPETQLNSMMSPLHDSTGSLIDEVNAKNETHTQGDFLNLDYDYSRRISATSVLSDISDHRESVVSTTSDTQALHHLQQAQQQLQIGRNSQHWRLSYRKSSSSLLLSPAAEQITIPGPPPPSPEVPHDDDQRGDTLKAEQSSPNSPTVLSSATSSATLVGSIDSKHGSPRNSPVRKTSPVKLSPLGKPVPVPEDEITPPTTPPVTSKQQLTASNAPVMSNQPQLTPPTPPSAAFNMNFTLPPPTTRSFSSKQSAGRLSTGSTTNQLTPSAMSYLRVKGASGKRGSSDTESTGYASTSTTPRSSFQTESTILSTPRSSFQHPDSPQMSSKAGVVVTSSRASTRRSSTASAASAFAVATAASSNPPEPTQSLPQSRGSSRLPSAVGSDLKIPTPSRVKRESVISTAATMRVLNVLRHWISKHSQDFENDTRLMQMTTDFLEELVHNTNLLPAENKAAAQLLQMITKQDQSKKIDLDVLLAPPLNVSKDTVETLSALEIAEGMTYLDHKIFVSIQSGEFLCQAWMKPEKATKAPHILLMTRRFNDVSRLVASEIMRASDMPKRIAIIEKWSAVADICRCLHNFNGVLQICAAFTNSSVFRLKRTWDRVCKTTKQTIDKLQSLVSTDGRFRNMREALHRCDPPCIPYLGMYLTDLSFIEEGTPNFTDDGLLNFSKMRMIAHVIREIRHFQQTPYKIEMVPKVMNYLLDTSRHLSDDELYQLSLCLEPRLSRLGAKLPSTSVGSSFGGTSPSHYPSTSS</sequence>
<feature type="domain" description="N-terminal Ras-GEF" evidence="5">
    <location>
        <begin position="129"/>
        <end position="262"/>
    </location>
</feature>
<evidence type="ECO:0000259" key="4">
    <source>
        <dbReference type="PROSITE" id="PS50009"/>
    </source>
</evidence>
<dbReference type="InterPro" id="IPR008937">
    <property type="entry name" value="Ras-like_GEF"/>
</dbReference>
<feature type="compositionally biased region" description="Low complexity" evidence="3">
    <location>
        <begin position="512"/>
        <end position="541"/>
    </location>
</feature>
<dbReference type="InterPro" id="IPR011993">
    <property type="entry name" value="PH-like_dom_sf"/>
</dbReference>
<dbReference type="Proteomes" id="UP000288716">
    <property type="component" value="Unassembled WGS sequence"/>
</dbReference>
<dbReference type="PROSITE" id="PS00720">
    <property type="entry name" value="RASGEF"/>
    <property type="match status" value="1"/>
</dbReference>
<dbReference type="PANTHER" id="PTHR23113">
    <property type="entry name" value="GUANINE NUCLEOTIDE EXCHANGE FACTOR"/>
    <property type="match status" value="1"/>
</dbReference>
<reference evidence="6 7" key="1">
    <citation type="journal article" date="2018" name="Gigascience">
        <title>Genomes of trombidid mites reveal novel predicted allergens and laterally-transferred genes associated with secondary metabolism.</title>
        <authorList>
            <person name="Dong X."/>
            <person name="Chaisiri K."/>
            <person name="Xia D."/>
            <person name="Armstrong S.D."/>
            <person name="Fang Y."/>
            <person name="Donnelly M.J."/>
            <person name="Kadowaki T."/>
            <person name="McGarry J.W."/>
            <person name="Darby A.C."/>
            <person name="Makepeace B.L."/>
        </authorList>
    </citation>
    <scope>NUCLEOTIDE SEQUENCE [LARGE SCALE GENOMIC DNA]</scope>
    <source>
        <strain evidence="6">UoL-UT</strain>
    </source>
</reference>
<evidence type="ECO:0000313" key="7">
    <source>
        <dbReference type="Proteomes" id="UP000288716"/>
    </source>
</evidence>
<dbReference type="PROSITE" id="PS50212">
    <property type="entry name" value="RASGEF_NTER"/>
    <property type="match status" value="1"/>
</dbReference>
<dbReference type="InterPro" id="IPR023578">
    <property type="entry name" value="Ras_GEF_dom_sf"/>
</dbReference>
<dbReference type="Pfam" id="PF00618">
    <property type="entry name" value="RasGEF_N"/>
    <property type="match status" value="1"/>
</dbReference>
<dbReference type="InterPro" id="IPR019804">
    <property type="entry name" value="Ras_G-nucl-exch_fac_CS"/>
</dbReference>
<dbReference type="GO" id="GO:0005886">
    <property type="term" value="C:plasma membrane"/>
    <property type="evidence" value="ECO:0007669"/>
    <property type="project" value="TreeGrafter"/>
</dbReference>
<evidence type="ECO:0000256" key="2">
    <source>
        <dbReference type="PROSITE-ProRule" id="PRU00168"/>
    </source>
</evidence>
<dbReference type="AlphaFoldDB" id="A0A443SPG4"/>
<keyword evidence="1 2" id="KW-0344">Guanine-nucleotide releasing factor</keyword>
<dbReference type="PROSITE" id="PS50009">
    <property type="entry name" value="RASGEF_CAT"/>
    <property type="match status" value="1"/>
</dbReference>
<accession>A0A443SPG4</accession>
<dbReference type="InterPro" id="IPR000651">
    <property type="entry name" value="Ras-like_Gua-exchang_fac_N"/>
</dbReference>
<keyword evidence="7" id="KW-1185">Reference proteome</keyword>